<feature type="chain" id="PRO_5040771492" evidence="2">
    <location>
        <begin position="20"/>
        <end position="367"/>
    </location>
</feature>
<evidence type="ECO:0000313" key="4">
    <source>
        <dbReference type="Proteomes" id="UP001140453"/>
    </source>
</evidence>
<keyword evidence="4" id="KW-1185">Reference proteome</keyword>
<dbReference type="Proteomes" id="UP001140453">
    <property type="component" value="Unassembled WGS sequence"/>
</dbReference>
<comment type="caution">
    <text evidence="3">The sequence shown here is derived from an EMBL/GenBank/DDBJ whole genome shotgun (WGS) entry which is preliminary data.</text>
</comment>
<accession>A0A9W8YZ99</accession>
<protein>
    <submittedName>
        <fullName evidence="3">Uncharacterized protein</fullName>
    </submittedName>
</protein>
<feature type="compositionally biased region" description="Low complexity" evidence="1">
    <location>
        <begin position="105"/>
        <end position="118"/>
    </location>
</feature>
<evidence type="ECO:0000256" key="1">
    <source>
        <dbReference type="SAM" id="MobiDB-lite"/>
    </source>
</evidence>
<proteinExistence type="predicted"/>
<dbReference type="OrthoDB" id="5308323at2759"/>
<keyword evidence="2" id="KW-0732">Signal</keyword>
<organism evidence="3 4">
    <name type="scientific">Gnomoniopsis smithogilvyi</name>
    <dbReference type="NCBI Taxonomy" id="1191159"/>
    <lineage>
        <taxon>Eukaryota</taxon>
        <taxon>Fungi</taxon>
        <taxon>Dikarya</taxon>
        <taxon>Ascomycota</taxon>
        <taxon>Pezizomycotina</taxon>
        <taxon>Sordariomycetes</taxon>
        <taxon>Sordariomycetidae</taxon>
        <taxon>Diaporthales</taxon>
        <taxon>Gnomoniaceae</taxon>
        <taxon>Gnomoniopsis</taxon>
    </lineage>
</organism>
<dbReference type="EMBL" id="JAPEVB010000002">
    <property type="protein sequence ID" value="KAJ4394641.1"/>
    <property type="molecule type" value="Genomic_DNA"/>
</dbReference>
<gene>
    <name evidence="3" type="ORF">N0V93_003860</name>
</gene>
<evidence type="ECO:0000256" key="2">
    <source>
        <dbReference type="SAM" id="SignalP"/>
    </source>
</evidence>
<evidence type="ECO:0000313" key="3">
    <source>
        <dbReference type="EMBL" id="KAJ4394641.1"/>
    </source>
</evidence>
<feature type="signal peptide" evidence="2">
    <location>
        <begin position="1"/>
        <end position="19"/>
    </location>
</feature>
<reference evidence="3" key="1">
    <citation type="submission" date="2022-10" db="EMBL/GenBank/DDBJ databases">
        <title>Tapping the CABI collections for fungal endophytes: first genome assemblies for Collariella, Neodidymelliopsis, Ascochyta clinopodiicola, Didymella pomorum, Didymosphaeria variabile, Neocosmospora piperis and Neocucurbitaria cava.</title>
        <authorList>
            <person name="Hill R."/>
        </authorList>
    </citation>
    <scope>NUCLEOTIDE SEQUENCE</scope>
    <source>
        <strain evidence="3">IMI 355082</strain>
    </source>
</reference>
<dbReference type="AlphaFoldDB" id="A0A9W8YZ99"/>
<sequence length="367" mass="39135">MHCNSFLVVLFSLTGLSVALPPPKVVAPFKTSTSAEVTTVSHATPHEVTATQGANANQDVTTLGDLVVTETIIEHGVYPPEEKWTTIHLSSFSMPTPGKPSMSNTVTKGKAGKAGKATKATKITETKVAPTHVAPSTCTTYYPSTMRQLSEAFPDVMQENVANTTKAFHVAQSISFADRIKFNRIHQYVAFDNITAGSWDCQLMVSWPDSQHGDMKVTSSSNRGSSASSGVSLDVYSASYNASAYASLTSPQLAHKNTPNNNGPFSTWAGMMSALKINGNNQLSVSDREKGQDKSAVSTDARLTYFGTVGVNPGEYGLTINSEACPSSTGNTLEYLFEIPTTDSRDESVSFQASKEKGAGVYLLANC</sequence>
<name>A0A9W8YZ99_9PEZI</name>
<feature type="region of interest" description="Disordered" evidence="1">
    <location>
        <begin position="95"/>
        <end position="118"/>
    </location>
</feature>